<name>A0A9Q3SXH3_9LACO</name>
<accession>A0A9Q3SXH3</accession>
<evidence type="ECO:0000313" key="1">
    <source>
        <dbReference type="EMBL" id="MBZ5962659.1"/>
    </source>
</evidence>
<dbReference type="AlphaFoldDB" id="A0A9Q3SXH3"/>
<dbReference type="EMBL" id="JAHBFI010000014">
    <property type="protein sequence ID" value="MBZ5962659.1"/>
    <property type="molecule type" value="Genomic_DNA"/>
</dbReference>
<organism evidence="1 2">
    <name type="scientific">Leuconostoc gasicomitatum</name>
    <dbReference type="NCBI Taxonomy" id="115778"/>
    <lineage>
        <taxon>Bacteria</taxon>
        <taxon>Bacillati</taxon>
        <taxon>Bacillota</taxon>
        <taxon>Bacilli</taxon>
        <taxon>Lactobacillales</taxon>
        <taxon>Lactobacillaceae</taxon>
        <taxon>Leuconostoc</taxon>
        <taxon>Leuconostoc gelidum group</taxon>
    </lineage>
</organism>
<gene>
    <name evidence="1" type="ORF">KIJ12_05800</name>
</gene>
<dbReference type="RefSeq" id="WP_224144186.1">
    <property type="nucleotide sequence ID" value="NZ_JAHBFI010000014.1"/>
</dbReference>
<sequence>MSLSIYGARLLDITGLQKELGGPSRDLVREMTLEPNFPIRKIRSKEFYPEWLVAKWIEDTTKPRKY</sequence>
<comment type="caution">
    <text evidence="1">The sequence shown here is derived from an EMBL/GenBank/DDBJ whole genome shotgun (WGS) entry which is preliminary data.</text>
</comment>
<protein>
    <submittedName>
        <fullName evidence="1">Uncharacterized protein</fullName>
    </submittedName>
</protein>
<reference evidence="1" key="1">
    <citation type="submission" date="2021-05" db="EMBL/GenBank/DDBJ databases">
        <title>Pangenome of Leuconostoc gelidum warrants species status for Leuconostoc gelidum subsp. gasicomitatum.</title>
        <authorList>
            <person name="Johansson P."/>
            <person name="Sade E."/>
            <person name="Hultman J."/>
            <person name="Auvinen P."/>
            <person name="Bjorkroth J."/>
        </authorList>
    </citation>
    <scope>NUCLEOTIDE SEQUENCE</scope>
    <source>
        <strain evidence="1">A.21.4</strain>
    </source>
</reference>
<evidence type="ECO:0000313" key="2">
    <source>
        <dbReference type="Proteomes" id="UP000752647"/>
    </source>
</evidence>
<dbReference type="Proteomes" id="UP000752647">
    <property type="component" value="Unassembled WGS sequence"/>
</dbReference>
<proteinExistence type="predicted"/>